<evidence type="ECO:0000313" key="2">
    <source>
        <dbReference type="Proteomes" id="UP001320706"/>
    </source>
</evidence>
<name>A0ACC3SMF9_9PEZI</name>
<dbReference type="Proteomes" id="UP001320706">
    <property type="component" value="Unassembled WGS sequence"/>
</dbReference>
<reference evidence="1" key="1">
    <citation type="submission" date="2024-02" db="EMBL/GenBank/DDBJ databases">
        <title>Metagenome Assembled Genome of Zalaria obscura JY119.</title>
        <authorList>
            <person name="Vighnesh L."/>
            <person name="Jagadeeshwari U."/>
            <person name="Venkata Ramana C."/>
            <person name="Sasikala C."/>
        </authorList>
    </citation>
    <scope>NUCLEOTIDE SEQUENCE</scope>
    <source>
        <strain evidence="1">JY119</strain>
    </source>
</reference>
<dbReference type="EMBL" id="JAMKPW020000003">
    <property type="protein sequence ID" value="KAK8219724.1"/>
    <property type="molecule type" value="Genomic_DNA"/>
</dbReference>
<comment type="caution">
    <text evidence="1">The sequence shown here is derived from an EMBL/GenBank/DDBJ whole genome shotgun (WGS) entry which is preliminary data.</text>
</comment>
<sequence length="103" mass="11096">MLKTQHTVVSTVMMACQIISRTTKPIMYKPAKTASRSSGWKAGITDVERASPFMYKPISLTAVRPQALHHSVLLGVGDITACRRRDGDAGEPAISSVSKPLSV</sequence>
<protein>
    <submittedName>
        <fullName evidence="1">Uncharacterized protein</fullName>
    </submittedName>
</protein>
<organism evidence="1 2">
    <name type="scientific">Zalaria obscura</name>
    <dbReference type="NCBI Taxonomy" id="2024903"/>
    <lineage>
        <taxon>Eukaryota</taxon>
        <taxon>Fungi</taxon>
        <taxon>Dikarya</taxon>
        <taxon>Ascomycota</taxon>
        <taxon>Pezizomycotina</taxon>
        <taxon>Dothideomycetes</taxon>
        <taxon>Dothideomycetidae</taxon>
        <taxon>Dothideales</taxon>
        <taxon>Zalariaceae</taxon>
        <taxon>Zalaria</taxon>
    </lineage>
</organism>
<evidence type="ECO:0000313" key="1">
    <source>
        <dbReference type="EMBL" id="KAK8219724.1"/>
    </source>
</evidence>
<accession>A0ACC3SMF9</accession>
<keyword evidence="2" id="KW-1185">Reference proteome</keyword>
<proteinExistence type="predicted"/>
<gene>
    <name evidence="1" type="ORF">M8818_000698</name>
</gene>